<organism evidence="2 3">
    <name type="scientific">Fundidesulfovibrio magnetotacticus</name>
    <dbReference type="NCBI Taxonomy" id="2730080"/>
    <lineage>
        <taxon>Bacteria</taxon>
        <taxon>Pseudomonadati</taxon>
        <taxon>Thermodesulfobacteriota</taxon>
        <taxon>Desulfovibrionia</taxon>
        <taxon>Desulfovibrionales</taxon>
        <taxon>Desulfovibrionaceae</taxon>
        <taxon>Fundidesulfovibrio</taxon>
    </lineage>
</organism>
<reference evidence="2 3" key="2">
    <citation type="submission" date="2020-05" db="EMBL/GenBank/DDBJ databases">
        <title>Draft genome sequence of Desulfovibrio sp. strainFSS-1.</title>
        <authorList>
            <person name="Shimoshige H."/>
            <person name="Kobayashi H."/>
            <person name="Maekawa T."/>
        </authorList>
    </citation>
    <scope>NUCLEOTIDE SEQUENCE [LARGE SCALE GENOMIC DNA]</scope>
    <source>
        <strain evidence="2 3">SIID29052-01</strain>
    </source>
</reference>
<evidence type="ECO:0008006" key="4">
    <source>
        <dbReference type="Google" id="ProtNLM"/>
    </source>
</evidence>
<protein>
    <recommendedName>
        <fullName evidence="4">Zinc resistance-associated protein</fullName>
    </recommendedName>
</protein>
<dbReference type="RefSeq" id="WP_173086740.1">
    <property type="nucleotide sequence ID" value="NZ_BLTE01000019.1"/>
</dbReference>
<accession>A0A6V8LZE3</accession>
<evidence type="ECO:0000313" key="2">
    <source>
        <dbReference type="EMBL" id="GFK95598.1"/>
    </source>
</evidence>
<dbReference type="Gene3D" id="1.20.120.1490">
    <property type="match status" value="1"/>
</dbReference>
<feature type="compositionally biased region" description="Gly residues" evidence="1">
    <location>
        <begin position="142"/>
        <end position="152"/>
    </location>
</feature>
<dbReference type="Proteomes" id="UP000494245">
    <property type="component" value="Unassembled WGS sequence"/>
</dbReference>
<keyword evidence="3" id="KW-1185">Reference proteome</keyword>
<feature type="region of interest" description="Disordered" evidence="1">
    <location>
        <begin position="142"/>
        <end position="180"/>
    </location>
</feature>
<evidence type="ECO:0000256" key="1">
    <source>
        <dbReference type="SAM" id="MobiDB-lite"/>
    </source>
</evidence>
<dbReference type="AlphaFoldDB" id="A0A6V8LZE3"/>
<comment type="caution">
    <text evidence="2">The sequence shown here is derived from an EMBL/GenBank/DDBJ whole genome shotgun (WGS) entry which is preliminary data.</text>
</comment>
<dbReference type="EMBL" id="BLTE01000019">
    <property type="protein sequence ID" value="GFK95598.1"/>
    <property type="molecule type" value="Genomic_DNA"/>
</dbReference>
<dbReference type="InterPro" id="IPR025961">
    <property type="entry name" value="Metal_resist"/>
</dbReference>
<evidence type="ECO:0000313" key="3">
    <source>
        <dbReference type="Proteomes" id="UP000494245"/>
    </source>
</evidence>
<feature type="compositionally biased region" description="Low complexity" evidence="1">
    <location>
        <begin position="164"/>
        <end position="180"/>
    </location>
</feature>
<reference evidence="2 3" key="1">
    <citation type="submission" date="2020-04" db="EMBL/GenBank/DDBJ databases">
        <authorList>
            <consortium name="Desulfovibrio sp. FSS-1 genome sequencing consortium"/>
            <person name="Shimoshige H."/>
            <person name="Kobayashi H."/>
            <person name="Maekawa T."/>
        </authorList>
    </citation>
    <scope>NUCLEOTIDE SEQUENCE [LARGE SCALE GENOMIC DNA]</scope>
    <source>
        <strain evidence="2 3">SIID29052-01</strain>
    </source>
</reference>
<sequence length="180" mass="18718">MKSRLALSILALAAVVAFGSLAVARPGGGFHAWLSNLPQEKQEQVAKLYAEGRQKLYDLESRKWAKQAEMNALLVQPKPDSAKIDALAKEIGTLSSMVYQERVALQQRILKETGVNMPLAGGPGGGYGQGCGGPGGGYGRGMGMGYGPGCGGPQAAQPQADQLPPCCQTPGQQTPQAPAQ</sequence>
<name>A0A6V8LZE3_9BACT</name>
<proteinExistence type="predicted"/>
<dbReference type="Pfam" id="PF13801">
    <property type="entry name" value="Metal_resist"/>
    <property type="match status" value="1"/>
</dbReference>
<gene>
    <name evidence="2" type="ORF">NNJEOMEG_03466</name>
</gene>